<feature type="transmembrane region" description="Helical" evidence="2">
    <location>
        <begin position="153"/>
        <end position="183"/>
    </location>
</feature>
<feature type="compositionally biased region" description="Basic and acidic residues" evidence="1">
    <location>
        <begin position="105"/>
        <end position="122"/>
    </location>
</feature>
<evidence type="ECO:0000313" key="3">
    <source>
        <dbReference type="EMBL" id="CAD7695108.1"/>
    </source>
</evidence>
<feature type="region of interest" description="Disordered" evidence="1">
    <location>
        <begin position="1"/>
        <end position="20"/>
    </location>
</feature>
<dbReference type="Proteomes" id="UP000708148">
    <property type="component" value="Unassembled WGS sequence"/>
</dbReference>
<keyword evidence="2" id="KW-0472">Membrane</keyword>
<protein>
    <submittedName>
        <fullName evidence="3">Uncharacterized protein</fullName>
    </submittedName>
</protein>
<feature type="compositionally biased region" description="Basic residues" evidence="1">
    <location>
        <begin position="123"/>
        <end position="146"/>
    </location>
</feature>
<reference evidence="3" key="1">
    <citation type="submission" date="2020-12" db="EMBL/GenBank/DDBJ databases">
        <authorList>
            <person name="Iha C."/>
        </authorList>
    </citation>
    <scope>NUCLEOTIDE SEQUENCE</scope>
</reference>
<keyword evidence="4" id="KW-1185">Reference proteome</keyword>
<name>A0A8S1IKI4_9CHLO</name>
<evidence type="ECO:0000313" key="4">
    <source>
        <dbReference type="Proteomes" id="UP000708148"/>
    </source>
</evidence>
<evidence type="ECO:0000256" key="1">
    <source>
        <dbReference type="SAM" id="MobiDB-lite"/>
    </source>
</evidence>
<feature type="region of interest" description="Disordered" evidence="1">
    <location>
        <begin position="67"/>
        <end position="146"/>
    </location>
</feature>
<dbReference type="EMBL" id="CAJHUC010000306">
    <property type="protein sequence ID" value="CAD7695108.1"/>
    <property type="molecule type" value="Genomic_DNA"/>
</dbReference>
<dbReference type="AlphaFoldDB" id="A0A8S1IKI4"/>
<accession>A0A8S1IKI4</accession>
<proteinExistence type="predicted"/>
<feature type="compositionally biased region" description="Low complexity" evidence="1">
    <location>
        <begin position="89"/>
        <end position="99"/>
    </location>
</feature>
<sequence length="282" mass="30931">MSPSAEYKGHTHLSTMISGPTMSGVVAGRKATALVLLLGGVGTGEGASGSTVSALALAFRGGDSVPQPGACVEPAPPRWGPPNRQRGPSSTSSIASKASDFFSQKGDEKRTERRKQEQEKKREKGKKKERKRKKKRKERKKGKKEKRKKEKNLLFLYSFFLRAFLSFLCLDRMLGLTFGWWLFPQSCCAGAWRRATLMGAWMAPLPLLTPRRVSIGGRRAGGGARLLRSTDASSPPAGFLSGAQRPSALPGVYKETRESRACLLWRSYRPRARSDSSALCRS</sequence>
<keyword evidence="2" id="KW-0812">Transmembrane</keyword>
<evidence type="ECO:0000256" key="2">
    <source>
        <dbReference type="SAM" id="Phobius"/>
    </source>
</evidence>
<gene>
    <name evidence="3" type="ORF">OSTQU699_LOCUS468</name>
</gene>
<comment type="caution">
    <text evidence="3">The sequence shown here is derived from an EMBL/GenBank/DDBJ whole genome shotgun (WGS) entry which is preliminary data.</text>
</comment>
<keyword evidence="2" id="KW-1133">Transmembrane helix</keyword>
<organism evidence="3 4">
    <name type="scientific">Ostreobium quekettii</name>
    <dbReference type="NCBI Taxonomy" id="121088"/>
    <lineage>
        <taxon>Eukaryota</taxon>
        <taxon>Viridiplantae</taxon>
        <taxon>Chlorophyta</taxon>
        <taxon>core chlorophytes</taxon>
        <taxon>Ulvophyceae</taxon>
        <taxon>TCBD clade</taxon>
        <taxon>Bryopsidales</taxon>
        <taxon>Ostreobineae</taxon>
        <taxon>Ostreobiaceae</taxon>
        <taxon>Ostreobium</taxon>
    </lineage>
</organism>